<proteinExistence type="predicted"/>
<dbReference type="Pfam" id="PF00144">
    <property type="entry name" value="Beta-lactamase"/>
    <property type="match status" value="1"/>
</dbReference>
<dbReference type="InterPro" id="IPR001466">
    <property type="entry name" value="Beta-lactam-related"/>
</dbReference>
<dbReference type="AlphaFoldDB" id="A0A516WZ46"/>
<feature type="region of interest" description="Disordered" evidence="1">
    <location>
        <begin position="1"/>
        <end position="21"/>
    </location>
</feature>
<accession>A0A516WZ46</accession>
<evidence type="ECO:0000313" key="5">
    <source>
        <dbReference type="Proteomes" id="UP000317344"/>
    </source>
</evidence>
<keyword evidence="5" id="KW-1185">Reference proteome</keyword>
<protein>
    <submittedName>
        <fullName evidence="4">Beta-lactamase family protein</fullName>
    </submittedName>
</protein>
<evidence type="ECO:0000313" key="4">
    <source>
        <dbReference type="EMBL" id="QDQ96114.1"/>
    </source>
</evidence>
<dbReference type="Proteomes" id="UP000317344">
    <property type="component" value="Chromosome"/>
</dbReference>
<dbReference type="InterPro" id="IPR012338">
    <property type="entry name" value="Beta-lactam/transpept-like"/>
</dbReference>
<feature type="transmembrane region" description="Helical" evidence="2">
    <location>
        <begin position="576"/>
        <end position="599"/>
    </location>
</feature>
<dbReference type="PANTHER" id="PTHR46825:SF9">
    <property type="entry name" value="BETA-LACTAMASE-RELATED DOMAIN-CONTAINING PROTEIN"/>
    <property type="match status" value="1"/>
</dbReference>
<evidence type="ECO:0000256" key="2">
    <source>
        <dbReference type="SAM" id="Phobius"/>
    </source>
</evidence>
<feature type="transmembrane region" description="Helical" evidence="2">
    <location>
        <begin position="619"/>
        <end position="640"/>
    </location>
</feature>
<feature type="transmembrane region" description="Helical" evidence="2">
    <location>
        <begin position="652"/>
        <end position="673"/>
    </location>
</feature>
<evidence type="ECO:0000259" key="3">
    <source>
        <dbReference type="Pfam" id="PF00144"/>
    </source>
</evidence>
<dbReference type="EMBL" id="CP041765">
    <property type="protein sequence ID" value="QDQ96114.1"/>
    <property type="molecule type" value="Genomic_DNA"/>
</dbReference>
<dbReference type="RefSeq" id="WP_143905482.1">
    <property type="nucleotide sequence ID" value="NZ_CP041765.1"/>
</dbReference>
<feature type="region of interest" description="Disordered" evidence="1">
    <location>
        <begin position="408"/>
        <end position="427"/>
    </location>
</feature>
<name>A0A516WZ46_9ACTN</name>
<dbReference type="OrthoDB" id="3174977at2"/>
<dbReference type="InterPro" id="IPR050491">
    <property type="entry name" value="AmpC-like"/>
</dbReference>
<evidence type="ECO:0000256" key="1">
    <source>
        <dbReference type="SAM" id="MobiDB-lite"/>
    </source>
</evidence>
<keyword evidence="2" id="KW-0472">Membrane</keyword>
<reference evidence="4 5" key="2">
    <citation type="submission" date="2019-07" db="EMBL/GenBank/DDBJ databases">
        <authorList>
            <person name="Huang Y."/>
        </authorList>
    </citation>
    <scope>NUCLEOTIDE SEQUENCE [LARGE SCALE GENOMIC DNA]</scope>
    <source>
        <strain evidence="4 5">HY188</strain>
    </source>
</reference>
<feature type="transmembrane region" description="Helical" evidence="2">
    <location>
        <begin position="532"/>
        <end position="555"/>
    </location>
</feature>
<dbReference type="SUPFAM" id="SSF56601">
    <property type="entry name" value="beta-lactamase/transpeptidase-like"/>
    <property type="match status" value="1"/>
</dbReference>
<feature type="domain" description="Beta-lactamase-related" evidence="3">
    <location>
        <begin position="71"/>
        <end position="389"/>
    </location>
</feature>
<keyword evidence="2" id="KW-0812">Transmembrane</keyword>
<organism evidence="4 5">
    <name type="scientific">Tomitella fengzijianii</name>
    <dbReference type="NCBI Taxonomy" id="2597660"/>
    <lineage>
        <taxon>Bacteria</taxon>
        <taxon>Bacillati</taxon>
        <taxon>Actinomycetota</taxon>
        <taxon>Actinomycetes</taxon>
        <taxon>Mycobacteriales</taxon>
        <taxon>Tomitella</taxon>
    </lineage>
</organism>
<gene>
    <name evidence="4" type="ORF">FO059_00600</name>
</gene>
<dbReference type="PANTHER" id="PTHR46825">
    <property type="entry name" value="D-ALANYL-D-ALANINE-CARBOXYPEPTIDASE/ENDOPEPTIDASE AMPH"/>
    <property type="match status" value="1"/>
</dbReference>
<dbReference type="KEGG" id="toy:FO059_00600"/>
<keyword evidence="2" id="KW-1133">Transmembrane helix</keyword>
<sequence>MLPAEATSSEATSTEATRTAATRCKRPWTMLARAVSVASLAAASATVSAAAAYAAEPPAVGPGAVAEEIADEAVSRQLESDRIPGAAVTVVADGRVVFSRGYGLADVDDARPVEAERTGFFPASVAKTFTATALGRLIGQGRLDPHADINEYLDDMQVPDTYPGTPVTAEHLLTHTGGFDNDVVGRASATGGGLQSLGRSVADAPPARVREPGSVVAYDNYGFALAGHLVEAITGKPFEQYVREAVLAPLGMDSTTLAQPRPTAVEASPATGYRPAGGGFEVARGQFGPWTPTGAGVVTTAADMGRFMVGQLGDDPALGPGVTARVQRQHFTQDDRVPGMAYAFAERSWDGRRVLVKDGDLPGFHSNLALVPEAGVGVFVTYNGDGVDGAAFWDAKELTRALIRGLVPPAPGEPEPGAEEPGAMGAGAVGNADRFAGTYRPSTVSSDSMMRFAGLTSAVQVRAERDGRIVTDGLSMDPAVGEQHWVQRSPGVFTEVGGPGRIAFADGVLAGAGPEATAYERLAWYEVPGPHLIAVGAAAVVLLLAAAGYPAVVAWERWRGARTQAGTSRRGRAQSGARLAAWLAGVLGVVFACQFAVLVADGNALSERVLLGSPLLTSLPWVGAALALPVAGTVVAAPAAWVRGWWAAPGRVAYTVVAAGGVVFVGIAAYYGLVGLPGFPG</sequence>
<dbReference type="Gene3D" id="3.40.710.10">
    <property type="entry name" value="DD-peptidase/beta-lactamase superfamily"/>
    <property type="match status" value="1"/>
</dbReference>
<reference evidence="4 5" key="1">
    <citation type="submission" date="2019-07" db="EMBL/GenBank/DDBJ databases">
        <title>Tomitella cavernea sp. nov., an actinomycete isolated from soil.</title>
        <authorList>
            <person name="Cheng J."/>
        </authorList>
    </citation>
    <scope>NUCLEOTIDE SEQUENCE [LARGE SCALE GENOMIC DNA]</scope>
    <source>
        <strain evidence="4 5">HY188</strain>
    </source>
</reference>